<evidence type="ECO:0000313" key="3">
    <source>
        <dbReference type="Proteomes" id="UP000283269"/>
    </source>
</evidence>
<feature type="region of interest" description="Disordered" evidence="1">
    <location>
        <begin position="124"/>
        <end position="164"/>
    </location>
</feature>
<organism evidence="2 3">
    <name type="scientific">Psilocybe cyanescens</name>
    <dbReference type="NCBI Taxonomy" id="93625"/>
    <lineage>
        <taxon>Eukaryota</taxon>
        <taxon>Fungi</taxon>
        <taxon>Dikarya</taxon>
        <taxon>Basidiomycota</taxon>
        <taxon>Agaricomycotina</taxon>
        <taxon>Agaricomycetes</taxon>
        <taxon>Agaricomycetidae</taxon>
        <taxon>Agaricales</taxon>
        <taxon>Agaricineae</taxon>
        <taxon>Strophariaceae</taxon>
        <taxon>Psilocybe</taxon>
    </lineage>
</organism>
<feature type="compositionally biased region" description="Polar residues" evidence="1">
    <location>
        <begin position="38"/>
        <end position="49"/>
    </location>
</feature>
<evidence type="ECO:0000313" key="2">
    <source>
        <dbReference type="EMBL" id="PPQ89177.1"/>
    </source>
</evidence>
<sequence>MKAAADTAQQMAHVAQFEDILHNKDRQREKNSTRPDLMSTTHQFGTKSNLGGVAQSASLKLKPAATKKDRNPHNWRAMLQVPDEQHPSDTSDVDDHNVECHDLEPEMGSDFSVGIDMLIPESLDGMSDAASAPGEEEMHSQDDASDYEDHLEDPSKDDNNHSGVELEHHCKDQHCIVKQAYQKLNEHSTISIATLSGPQAKGIHGKSVPCFEFCQQVQEAHSMTSATGAVIQPQVANSLKKHKAINEKCVKKMSKHDPLEYAGGEFDADKPQDHVKNALTSRLPKSRWVLDRPPSRFTNHPQSFWNALQVVFTVSISQNTTLLHYLSQVVNPTYPFIKSGMYKAGDVLIDWQSSMGKEGINLALQFIREDMGAFSEEVVDAARYLLEDYWFIYPNEMGKEEFQSSLVMKSFYGDQHRALGVAATVLEHALVLIVSGDVSPGTGLKFVNTNSKKKCSLAFANANWGKKVRKWVAGTQCLSLEQWSRIQNRAVDHLAAMLGDNGEGCCSGSEGKHAGNHESSDPCLMIGLDD</sequence>
<keyword evidence="3" id="KW-1185">Reference proteome</keyword>
<feature type="compositionally biased region" description="Basic and acidic residues" evidence="1">
    <location>
        <begin position="152"/>
        <end position="164"/>
    </location>
</feature>
<feature type="region of interest" description="Disordered" evidence="1">
    <location>
        <begin position="1"/>
        <end position="70"/>
    </location>
</feature>
<dbReference type="AlphaFoldDB" id="A0A409XEW4"/>
<name>A0A409XEW4_PSICY</name>
<comment type="caution">
    <text evidence="2">The sequence shown here is derived from an EMBL/GenBank/DDBJ whole genome shotgun (WGS) entry which is preliminary data.</text>
</comment>
<protein>
    <submittedName>
        <fullName evidence="2">Uncharacterized protein</fullName>
    </submittedName>
</protein>
<dbReference type="OrthoDB" id="2755811at2759"/>
<proteinExistence type="predicted"/>
<dbReference type="EMBL" id="NHYD01001930">
    <property type="protein sequence ID" value="PPQ89177.1"/>
    <property type="molecule type" value="Genomic_DNA"/>
</dbReference>
<dbReference type="Proteomes" id="UP000283269">
    <property type="component" value="Unassembled WGS sequence"/>
</dbReference>
<accession>A0A409XEW4</accession>
<dbReference type="InParanoid" id="A0A409XEW4"/>
<evidence type="ECO:0000256" key="1">
    <source>
        <dbReference type="SAM" id="MobiDB-lite"/>
    </source>
</evidence>
<feature type="compositionally biased region" description="Basic and acidic residues" evidence="1">
    <location>
        <begin position="19"/>
        <end position="33"/>
    </location>
</feature>
<reference evidence="2 3" key="1">
    <citation type="journal article" date="2018" name="Evol. Lett.">
        <title>Horizontal gene cluster transfer increased hallucinogenic mushroom diversity.</title>
        <authorList>
            <person name="Reynolds H.T."/>
            <person name="Vijayakumar V."/>
            <person name="Gluck-Thaler E."/>
            <person name="Korotkin H.B."/>
            <person name="Matheny P.B."/>
            <person name="Slot J.C."/>
        </authorList>
    </citation>
    <scope>NUCLEOTIDE SEQUENCE [LARGE SCALE GENOMIC DNA]</scope>
    <source>
        <strain evidence="2 3">2631</strain>
    </source>
</reference>
<gene>
    <name evidence="2" type="ORF">CVT25_000069</name>
</gene>